<reference evidence="2" key="1">
    <citation type="submission" date="2025-08" db="UniProtKB">
        <authorList>
            <consortium name="RefSeq"/>
        </authorList>
    </citation>
    <scope>IDENTIFICATION</scope>
</reference>
<dbReference type="PANTHER" id="PTHR34666:SF1">
    <property type="entry name" value="OS02G0554800 PROTEIN"/>
    <property type="match status" value="1"/>
</dbReference>
<accession>A0A6I9RR86</accession>
<keyword evidence="1" id="KW-1185">Reference proteome</keyword>
<sequence>MDDFSFPTVPVSQEPLCQVPFPLWFVSPIADQKTVHHRRRSFSSAEEAAKIADALEMASPALSEGGRYQFLNDEERMDMLWEDFNEELCRLSCDHRRAPVNGEVSSDLRSGRHGMVDRHCVRSSPASKTGSIIHHRRPSLLLMLKVLKKLFVIQKTSSSKRKPLH</sequence>
<dbReference type="InParanoid" id="A0A6I9RR86"/>
<dbReference type="PANTHER" id="PTHR34666">
    <property type="entry name" value="EXPRESSED PROTEIN"/>
    <property type="match status" value="1"/>
</dbReference>
<dbReference type="RefSeq" id="XP_010930675.1">
    <property type="nucleotide sequence ID" value="XM_010932373.3"/>
</dbReference>
<proteinExistence type="predicted"/>
<dbReference type="Proteomes" id="UP000504607">
    <property type="component" value="Chromosome 9"/>
</dbReference>
<protein>
    <submittedName>
        <fullName evidence="2">Uncharacterized protein LOC105051775</fullName>
    </submittedName>
</protein>
<dbReference type="OrthoDB" id="1917400at2759"/>
<name>A0A6I9RR86_ELAGV</name>
<organism evidence="1 2">
    <name type="scientific">Elaeis guineensis var. tenera</name>
    <name type="common">Oil palm</name>
    <dbReference type="NCBI Taxonomy" id="51953"/>
    <lineage>
        <taxon>Eukaryota</taxon>
        <taxon>Viridiplantae</taxon>
        <taxon>Streptophyta</taxon>
        <taxon>Embryophyta</taxon>
        <taxon>Tracheophyta</taxon>
        <taxon>Spermatophyta</taxon>
        <taxon>Magnoliopsida</taxon>
        <taxon>Liliopsida</taxon>
        <taxon>Arecaceae</taxon>
        <taxon>Arecoideae</taxon>
        <taxon>Cocoseae</taxon>
        <taxon>Elaeidinae</taxon>
        <taxon>Elaeis</taxon>
    </lineage>
</organism>
<dbReference type="KEGG" id="egu:105051775"/>
<dbReference type="FunCoup" id="A0A6I9RR86">
    <property type="interactions" value="79"/>
</dbReference>
<dbReference type="AlphaFoldDB" id="A0A6I9RR86"/>
<dbReference type="GeneID" id="105051775"/>
<gene>
    <name evidence="2" type="primary">LOC105051775</name>
</gene>
<evidence type="ECO:0000313" key="2">
    <source>
        <dbReference type="RefSeq" id="XP_010930675.1"/>
    </source>
</evidence>
<evidence type="ECO:0000313" key="1">
    <source>
        <dbReference type="Proteomes" id="UP000504607"/>
    </source>
</evidence>